<gene>
    <name evidence="1" type="ORF">PR048_006583</name>
</gene>
<protein>
    <submittedName>
        <fullName evidence="1">Uncharacterized protein</fullName>
    </submittedName>
</protein>
<name>A0ABQ9IBD8_9NEOP</name>
<comment type="caution">
    <text evidence="1">The sequence shown here is derived from an EMBL/GenBank/DDBJ whole genome shotgun (WGS) entry which is preliminary data.</text>
</comment>
<organism evidence="1 2">
    <name type="scientific">Dryococelus australis</name>
    <dbReference type="NCBI Taxonomy" id="614101"/>
    <lineage>
        <taxon>Eukaryota</taxon>
        <taxon>Metazoa</taxon>
        <taxon>Ecdysozoa</taxon>
        <taxon>Arthropoda</taxon>
        <taxon>Hexapoda</taxon>
        <taxon>Insecta</taxon>
        <taxon>Pterygota</taxon>
        <taxon>Neoptera</taxon>
        <taxon>Polyneoptera</taxon>
        <taxon>Phasmatodea</taxon>
        <taxon>Verophasmatodea</taxon>
        <taxon>Anareolatae</taxon>
        <taxon>Phasmatidae</taxon>
        <taxon>Eurycanthinae</taxon>
        <taxon>Dryococelus</taxon>
    </lineage>
</organism>
<accession>A0ABQ9IBD8</accession>
<sequence length="263" mass="29975">MGHKQSQCGKKQGEFFACGCKKHREKYNQKSSSSKVKLEWGRQSHKCKPPIRVVPVTSVDISDYQTKNLVICVTFKGNLYYLLMDTGCFKMCRTCLHHDLQLQAWMVRVYKTWENSTEMHIHCFQVLESLYNQCGGNIVLNFLKLKHATISVSKHRLNLRNKLYVVGRPSDESISMKGVCMGVANPSKPTELIQEPVHLKAAEDLPPGTGKRVQLNVVLPVCVNTDVVLVKPVLQNYFLNKNLVMLPKASVMYLMLMVTKWCN</sequence>
<reference evidence="1 2" key="1">
    <citation type="submission" date="2023-02" db="EMBL/GenBank/DDBJ databases">
        <title>LHISI_Scaffold_Assembly.</title>
        <authorList>
            <person name="Stuart O.P."/>
            <person name="Cleave R."/>
            <person name="Magrath M.J.L."/>
            <person name="Mikheyev A.S."/>
        </authorList>
    </citation>
    <scope>NUCLEOTIDE SEQUENCE [LARGE SCALE GENOMIC DNA]</scope>
    <source>
        <strain evidence="1">Daus_M_001</strain>
        <tissue evidence="1">Leg muscle</tissue>
    </source>
</reference>
<dbReference type="Proteomes" id="UP001159363">
    <property type="component" value="Chromosome 2"/>
</dbReference>
<keyword evidence="2" id="KW-1185">Reference proteome</keyword>
<evidence type="ECO:0000313" key="1">
    <source>
        <dbReference type="EMBL" id="KAJ8893982.1"/>
    </source>
</evidence>
<proteinExistence type="predicted"/>
<dbReference type="EMBL" id="JARBHB010000002">
    <property type="protein sequence ID" value="KAJ8893982.1"/>
    <property type="molecule type" value="Genomic_DNA"/>
</dbReference>
<evidence type="ECO:0000313" key="2">
    <source>
        <dbReference type="Proteomes" id="UP001159363"/>
    </source>
</evidence>